<dbReference type="GO" id="GO:0016301">
    <property type="term" value="F:kinase activity"/>
    <property type="evidence" value="ECO:0007669"/>
    <property type="project" value="UniProtKB-KW"/>
</dbReference>
<evidence type="ECO:0000256" key="1">
    <source>
        <dbReference type="ARBA" id="ARBA00022777"/>
    </source>
</evidence>
<dbReference type="InterPro" id="IPR036890">
    <property type="entry name" value="HATPase_C_sf"/>
</dbReference>
<feature type="transmembrane region" description="Helical" evidence="3">
    <location>
        <begin position="61"/>
        <end position="81"/>
    </location>
</feature>
<dbReference type="SMART" id="SM00387">
    <property type="entry name" value="HATPase_c"/>
    <property type="match status" value="1"/>
</dbReference>
<dbReference type="EMBL" id="LLKB01000005">
    <property type="protein sequence ID" value="KQC85031.1"/>
    <property type="molecule type" value="Genomic_DNA"/>
</dbReference>
<evidence type="ECO:0000256" key="2">
    <source>
        <dbReference type="ARBA" id="ARBA00023012"/>
    </source>
</evidence>
<accession>A0AAW3JTA8</accession>
<feature type="transmembrane region" description="Helical" evidence="3">
    <location>
        <begin position="6"/>
        <end position="27"/>
    </location>
</feature>
<keyword evidence="3" id="KW-0472">Membrane</keyword>
<evidence type="ECO:0000256" key="3">
    <source>
        <dbReference type="SAM" id="Phobius"/>
    </source>
</evidence>
<dbReference type="GO" id="GO:0000160">
    <property type="term" value="P:phosphorelay signal transduction system"/>
    <property type="evidence" value="ECO:0007669"/>
    <property type="project" value="UniProtKB-KW"/>
</dbReference>
<dbReference type="PANTHER" id="PTHR40448:SF1">
    <property type="entry name" value="TWO-COMPONENT SENSOR HISTIDINE KINASE"/>
    <property type="match status" value="1"/>
</dbReference>
<evidence type="ECO:0000259" key="4">
    <source>
        <dbReference type="PROSITE" id="PS50109"/>
    </source>
</evidence>
<organism evidence="5 6">
    <name type="scientific">Butyribacter intestini</name>
    <dbReference type="NCBI Taxonomy" id="1703332"/>
    <lineage>
        <taxon>Bacteria</taxon>
        <taxon>Bacillati</taxon>
        <taxon>Bacillota</taxon>
        <taxon>Clostridia</taxon>
        <taxon>Lachnospirales</taxon>
        <taxon>Lachnospiraceae</taxon>
        <taxon>Butyribacter</taxon>
    </lineage>
</organism>
<keyword evidence="3" id="KW-1133">Transmembrane helix</keyword>
<sequence length="436" mass="49471">MNILHNLIIILTLTIQNLTYIGFMIYLSEHSLKKLTSPKFLVSFCIYSVVLNYLQKHDNNQLMFAFLLMFTFYSLMIFINTRCTISQAINISIAGYFIVSCCQAVVMLALALLNLNFDENNAADPISTAILILSLFVLIILNKLFPITKFTDRFKNSSYFSSLFFLGSFILVAIFTSIKSSLSLGTLISTTANILFAAVITILIILQSFDDMKRKQSLKDYSTYMPIVDEMIENIQKRQHLYNNQLLSLSQLTDSYDNYEDLCKAIKDITQMDDRHRYSYDFLHLNNKLLAGLLFSKVNAALKKDIQIIVTIFNYDYTSNCSDMEIIDLAGVLIDNAIEACSPDDTIFISIGQRTDNIQSDSFRIKVENPGPAATSEFIHDIFTKKYTSKTEKDGHGLGLSIVKGIVKKYNGQISVENTTHTETSDIRYLSIEVEI</sequence>
<comment type="caution">
    <text evidence="5">The sequence shown here is derived from an EMBL/GenBank/DDBJ whole genome shotgun (WGS) entry which is preliminary data.</text>
</comment>
<keyword evidence="1" id="KW-0418">Kinase</keyword>
<proteinExistence type="predicted"/>
<dbReference type="Proteomes" id="UP000050833">
    <property type="component" value="Unassembled WGS sequence"/>
</dbReference>
<keyword evidence="6" id="KW-1185">Reference proteome</keyword>
<dbReference type="AlphaFoldDB" id="A0AAW3JTA8"/>
<dbReference type="Pfam" id="PF02518">
    <property type="entry name" value="HATPase_c"/>
    <property type="match status" value="1"/>
</dbReference>
<gene>
    <name evidence="5" type="ORF">APZ18_09980</name>
</gene>
<evidence type="ECO:0000313" key="5">
    <source>
        <dbReference type="EMBL" id="KQC85031.1"/>
    </source>
</evidence>
<evidence type="ECO:0000313" key="6">
    <source>
        <dbReference type="Proteomes" id="UP000050833"/>
    </source>
</evidence>
<feature type="transmembrane region" description="Helical" evidence="3">
    <location>
        <begin position="157"/>
        <end position="178"/>
    </location>
</feature>
<dbReference type="PROSITE" id="PS50109">
    <property type="entry name" value="HIS_KIN"/>
    <property type="match status" value="1"/>
</dbReference>
<feature type="transmembrane region" description="Helical" evidence="3">
    <location>
        <begin position="125"/>
        <end position="145"/>
    </location>
</feature>
<dbReference type="GO" id="GO:0042802">
    <property type="term" value="F:identical protein binding"/>
    <property type="evidence" value="ECO:0007669"/>
    <property type="project" value="TreeGrafter"/>
</dbReference>
<feature type="transmembrane region" description="Helical" evidence="3">
    <location>
        <begin position="184"/>
        <end position="206"/>
    </location>
</feature>
<keyword evidence="1" id="KW-0808">Transferase</keyword>
<dbReference type="SUPFAM" id="SSF55874">
    <property type="entry name" value="ATPase domain of HSP90 chaperone/DNA topoisomerase II/histidine kinase"/>
    <property type="match status" value="1"/>
</dbReference>
<reference evidence="5 6" key="1">
    <citation type="submission" date="2015-10" db="EMBL/GenBank/DDBJ databases">
        <title>Butyribacter intestini gen. nov., sp. nov., a butyric acid-producing bacterium of the family Lachnospiraceae isolated from the human faeces.</title>
        <authorList>
            <person name="Zou Y."/>
            <person name="Xue W."/>
            <person name="Luo G."/>
            <person name="Lv M."/>
        </authorList>
    </citation>
    <scope>NUCLEOTIDE SEQUENCE [LARGE SCALE GENOMIC DNA]</scope>
    <source>
        <strain evidence="5 6">TF01-11</strain>
    </source>
</reference>
<dbReference type="InterPro" id="IPR005467">
    <property type="entry name" value="His_kinase_dom"/>
</dbReference>
<keyword evidence="3" id="KW-0812">Transmembrane</keyword>
<feature type="transmembrane region" description="Helical" evidence="3">
    <location>
        <begin position="93"/>
        <end position="113"/>
    </location>
</feature>
<feature type="domain" description="Histidine kinase" evidence="4">
    <location>
        <begin position="333"/>
        <end position="436"/>
    </location>
</feature>
<protein>
    <recommendedName>
        <fullName evidence="4">Histidine kinase domain-containing protein</fullName>
    </recommendedName>
</protein>
<dbReference type="InterPro" id="IPR003594">
    <property type="entry name" value="HATPase_dom"/>
</dbReference>
<dbReference type="PANTHER" id="PTHR40448">
    <property type="entry name" value="TWO-COMPONENT SENSOR HISTIDINE KINASE"/>
    <property type="match status" value="1"/>
</dbReference>
<name>A0AAW3JTA8_9FIRM</name>
<dbReference type="RefSeq" id="WP_055944464.1">
    <property type="nucleotide sequence ID" value="NZ_JAQDCV010000005.1"/>
</dbReference>
<dbReference type="Gene3D" id="3.30.565.10">
    <property type="entry name" value="Histidine kinase-like ATPase, C-terminal domain"/>
    <property type="match status" value="1"/>
</dbReference>
<keyword evidence="2" id="KW-0902">Two-component regulatory system</keyword>